<dbReference type="InterPro" id="IPR022645">
    <property type="entry name" value="SecD/SecF_bac"/>
</dbReference>
<evidence type="ECO:0000256" key="8">
    <source>
        <dbReference type="ARBA" id="ARBA00023010"/>
    </source>
</evidence>
<dbReference type="InterPro" id="IPR022646">
    <property type="entry name" value="SecD/SecF_CS"/>
</dbReference>
<evidence type="ECO:0000313" key="14">
    <source>
        <dbReference type="EMBL" id="CAB4653951.1"/>
    </source>
</evidence>
<dbReference type="Pfam" id="PF07549">
    <property type="entry name" value="Sec_GG"/>
    <property type="match status" value="1"/>
</dbReference>
<proteinExistence type="inferred from homology"/>
<evidence type="ECO:0000256" key="9">
    <source>
        <dbReference type="ARBA" id="ARBA00023136"/>
    </source>
</evidence>
<protein>
    <recommendedName>
        <fullName evidence="2">Protein translocase subunit SecF</fullName>
    </recommendedName>
</protein>
<evidence type="ECO:0000313" key="13">
    <source>
        <dbReference type="EMBL" id="CAB4650416.1"/>
    </source>
</evidence>
<evidence type="ECO:0000256" key="10">
    <source>
        <dbReference type="SAM" id="MobiDB-lite"/>
    </source>
</evidence>
<evidence type="ECO:0000256" key="5">
    <source>
        <dbReference type="ARBA" id="ARBA00022692"/>
    </source>
</evidence>
<gene>
    <name evidence="14" type="ORF">UFOPK2171_00800</name>
    <name evidence="13" type="ORF">UFOPK2237_00475</name>
</gene>
<name>A0A6J6KMB8_9ZZZZ</name>
<comment type="subcellular location">
    <subcellularLocation>
        <location evidence="1">Cell membrane</location>
        <topology evidence="1">Multi-pass membrane protein</topology>
    </subcellularLocation>
</comment>
<evidence type="ECO:0000259" key="12">
    <source>
        <dbReference type="Pfam" id="PF02355"/>
    </source>
</evidence>
<dbReference type="AlphaFoldDB" id="A0A6J6KMB8"/>
<dbReference type="NCBIfam" id="TIGR00916">
    <property type="entry name" value="2A0604s01"/>
    <property type="match status" value="1"/>
</dbReference>
<feature type="domain" description="Protein export membrane protein SecD/SecF C-terminal" evidence="12">
    <location>
        <begin position="119"/>
        <end position="306"/>
    </location>
</feature>
<keyword evidence="5 11" id="KW-0812">Transmembrane</keyword>
<keyword evidence="4" id="KW-1003">Cell membrane</keyword>
<feature type="transmembrane region" description="Helical" evidence="11">
    <location>
        <begin position="194"/>
        <end position="215"/>
    </location>
</feature>
<keyword evidence="8" id="KW-0811">Translocation</keyword>
<dbReference type="InterPro" id="IPR048634">
    <property type="entry name" value="SecD_SecF_C"/>
</dbReference>
<dbReference type="GO" id="GO:0005886">
    <property type="term" value="C:plasma membrane"/>
    <property type="evidence" value="ECO:0007669"/>
    <property type="project" value="UniProtKB-SubCell"/>
</dbReference>
<accession>A0A6J6KMB8</accession>
<dbReference type="GO" id="GO:0006886">
    <property type="term" value="P:intracellular protein transport"/>
    <property type="evidence" value="ECO:0007669"/>
    <property type="project" value="InterPro"/>
</dbReference>
<evidence type="ECO:0000256" key="4">
    <source>
        <dbReference type="ARBA" id="ARBA00022475"/>
    </source>
</evidence>
<feature type="transmembrane region" description="Helical" evidence="11">
    <location>
        <begin position="143"/>
        <end position="162"/>
    </location>
</feature>
<evidence type="ECO:0000256" key="1">
    <source>
        <dbReference type="ARBA" id="ARBA00004651"/>
    </source>
</evidence>
<dbReference type="PANTHER" id="PTHR30081:SF8">
    <property type="entry name" value="PROTEIN TRANSLOCASE SUBUNIT SECF"/>
    <property type="match status" value="1"/>
</dbReference>
<dbReference type="Gene3D" id="1.20.1640.10">
    <property type="entry name" value="Multidrug efflux transporter AcrB transmembrane domain"/>
    <property type="match status" value="1"/>
</dbReference>
<evidence type="ECO:0000256" key="3">
    <source>
        <dbReference type="ARBA" id="ARBA00022448"/>
    </source>
</evidence>
<keyword evidence="9 11" id="KW-0472">Membrane</keyword>
<dbReference type="EMBL" id="CAEZWI010000041">
    <property type="protein sequence ID" value="CAB4650416.1"/>
    <property type="molecule type" value="Genomic_DNA"/>
</dbReference>
<dbReference type="EMBL" id="CAEZWD010000110">
    <property type="protein sequence ID" value="CAB4653951.1"/>
    <property type="molecule type" value="Genomic_DNA"/>
</dbReference>
<dbReference type="GO" id="GO:0015450">
    <property type="term" value="F:protein-transporting ATPase activity"/>
    <property type="evidence" value="ECO:0007669"/>
    <property type="project" value="InterPro"/>
</dbReference>
<dbReference type="SUPFAM" id="SSF82866">
    <property type="entry name" value="Multidrug efflux transporter AcrB transmembrane domain"/>
    <property type="match status" value="1"/>
</dbReference>
<keyword evidence="7 11" id="KW-1133">Transmembrane helix</keyword>
<organism evidence="13">
    <name type="scientific">freshwater metagenome</name>
    <dbReference type="NCBI Taxonomy" id="449393"/>
    <lineage>
        <taxon>unclassified sequences</taxon>
        <taxon>metagenomes</taxon>
        <taxon>ecological metagenomes</taxon>
    </lineage>
</organism>
<evidence type="ECO:0000256" key="2">
    <source>
        <dbReference type="ARBA" id="ARBA00015792"/>
    </source>
</evidence>
<keyword evidence="3" id="KW-0813">Transport</keyword>
<dbReference type="NCBIfam" id="TIGR00966">
    <property type="entry name" value="transloc_SecF"/>
    <property type="match status" value="1"/>
</dbReference>
<dbReference type="HAMAP" id="MF_01464_B">
    <property type="entry name" value="SecF_B"/>
    <property type="match status" value="1"/>
</dbReference>
<dbReference type="PANTHER" id="PTHR30081">
    <property type="entry name" value="PROTEIN-EXPORT MEMBRANE PROTEIN SEC"/>
    <property type="match status" value="1"/>
</dbReference>
<dbReference type="InterPro" id="IPR055344">
    <property type="entry name" value="SecD_SecF_C_bact"/>
</dbReference>
<evidence type="ECO:0000256" key="11">
    <source>
        <dbReference type="SAM" id="Phobius"/>
    </source>
</evidence>
<keyword evidence="6" id="KW-0653">Protein transport</keyword>
<feature type="transmembrane region" description="Helical" evidence="11">
    <location>
        <begin position="253"/>
        <end position="272"/>
    </location>
</feature>
<dbReference type="Pfam" id="PF02355">
    <property type="entry name" value="SecD_SecF_C"/>
    <property type="match status" value="1"/>
</dbReference>
<sequence length="362" mass="38124">MAGLSQLGNSLYRGDVSYNIVGRRKAWYLVSAILIILSIATLGVRGLNLGIEFKGGAEFSVPLTVANDESVSQARETVLAAGETPSTVTIIGGDTIRIQTPALSTEASNALSAALADSFAVEEANIKVQLVGPSWGDEVTQNALRALLVFLVLVAIFLSIYFEWQMAIAALAALAHDVLITVGIYALSGFEVTPASVIGFLTILGYSLYDTVVVFDKVKENTKGIHGGSRTTYSEAANLALNQTLVRSINTSIVALLPVLSILVVGVSLLGVGTLNDLALALFVGMLVGTYSSIFVATPFLCQMKERAAENIALAKRVQARRKGGDAANDVKPEISIGAPIVSSAGPRQQRVKKTRSGRSGK</sequence>
<evidence type="ECO:0000256" key="6">
    <source>
        <dbReference type="ARBA" id="ARBA00022927"/>
    </source>
</evidence>
<feature type="compositionally biased region" description="Basic residues" evidence="10">
    <location>
        <begin position="350"/>
        <end position="362"/>
    </location>
</feature>
<dbReference type="PRINTS" id="PR01755">
    <property type="entry name" value="SECFTRNLCASE"/>
</dbReference>
<evidence type="ECO:0000256" key="7">
    <source>
        <dbReference type="ARBA" id="ARBA00022989"/>
    </source>
</evidence>
<feature type="transmembrane region" description="Helical" evidence="11">
    <location>
        <begin position="169"/>
        <end position="188"/>
    </location>
</feature>
<feature type="region of interest" description="Disordered" evidence="10">
    <location>
        <begin position="338"/>
        <end position="362"/>
    </location>
</feature>
<reference evidence="13" key="1">
    <citation type="submission" date="2020-05" db="EMBL/GenBank/DDBJ databases">
        <authorList>
            <person name="Chiriac C."/>
            <person name="Salcher M."/>
            <person name="Ghai R."/>
            <person name="Kavagutti S V."/>
        </authorList>
    </citation>
    <scope>NUCLEOTIDE SEQUENCE</scope>
</reference>
<dbReference type="InterPro" id="IPR005665">
    <property type="entry name" value="SecF_bac"/>
</dbReference>
<feature type="transmembrane region" description="Helical" evidence="11">
    <location>
        <begin position="278"/>
        <end position="302"/>
    </location>
</feature>
<feature type="transmembrane region" description="Helical" evidence="11">
    <location>
        <begin position="26"/>
        <end position="44"/>
    </location>
</feature>
<dbReference type="InterPro" id="IPR022813">
    <property type="entry name" value="SecD/SecF_arch_bac"/>
</dbReference>